<dbReference type="Proteomes" id="UP000324585">
    <property type="component" value="Unassembled WGS sequence"/>
</dbReference>
<protein>
    <submittedName>
        <fullName evidence="2">RNA polymerase I-specific transcription initiation factor RRN3</fullName>
    </submittedName>
</protein>
<keyword evidence="2" id="KW-0648">Protein biosynthesis</keyword>
<dbReference type="EMBL" id="VRMN01000004">
    <property type="protein sequence ID" value="KAA8494524.1"/>
    <property type="molecule type" value="Genomic_DNA"/>
</dbReference>
<feature type="compositionally biased region" description="Polar residues" evidence="1">
    <location>
        <begin position="571"/>
        <end position="581"/>
    </location>
</feature>
<accession>A0A5J4YV07</accession>
<dbReference type="GO" id="GO:0001181">
    <property type="term" value="F:RNA polymerase I general transcription initiation factor activity"/>
    <property type="evidence" value="ECO:0007669"/>
    <property type="project" value="InterPro"/>
</dbReference>
<sequence>MAMVTQERPVLDLLLEEDAQVSGLERVEYWRLVHALGKKADADVLLYVAARGARWVAHNGRGVWDELVCAAVDFDFVKAARKQGKLNAASPLAGAAADFALDQLPPAVFESYAVIARAVAAVDARYVEQLFRRITSLFTMIRVGSAHGTLLFASLMQLLEAYPTAAPLLSTIVAQLLPHYRREKSSIISYTEFLTRLICVCRSALVRQHAGLVLTTLVVMMDAEVDHTKTDHAVQPLLFEPDLADKGPSADVSEKLDACLLLVFGMIDSISTQQGYPTACVCSLEECFEIFYAAFELRVMQVDSPHYAVFPLFYVGAQHAVLSFRLLDRLRTGFTNPALAVSLRISHVRFSAAFIALLRNVPHEELDRWLRTMISWSHTYVDTLPDHLEGVLDAEMHSLFYHCFQNIAIVMVGCHTDLFAATDRQQLEKLRALRLASLIRCSINPLRMIESERLVWRFSSLLSQFDILDCSDVLADNEYVVVPSFTKHNKRKNVIRLRFPFPCYLLRESKRHVDALFVCGRAIDETSHVVTLQEQEQSSGRDMDIETDMDHTSIHSHASSAAIDVQRPKGVTSSSSMQNPNKLRLAPISISWDESPASSLPTNNQRATS</sequence>
<feature type="region of interest" description="Disordered" evidence="1">
    <location>
        <begin position="556"/>
        <end position="588"/>
    </location>
</feature>
<dbReference type="PANTHER" id="PTHR12790">
    <property type="entry name" value="TRANSCRIPTION INITIATION FACTOR IA RRN3"/>
    <property type="match status" value="1"/>
</dbReference>
<keyword evidence="2" id="KW-0396">Initiation factor</keyword>
<proteinExistence type="predicted"/>
<comment type="caution">
    <text evidence="2">The sequence shown here is derived from an EMBL/GenBank/DDBJ whole genome shotgun (WGS) entry which is preliminary data.</text>
</comment>
<keyword evidence="3" id="KW-1185">Reference proteome</keyword>
<evidence type="ECO:0000313" key="2">
    <source>
        <dbReference type="EMBL" id="KAA8494524.1"/>
    </source>
</evidence>
<dbReference type="OMA" id="TFKESEC"/>
<dbReference type="GO" id="GO:0003743">
    <property type="term" value="F:translation initiation factor activity"/>
    <property type="evidence" value="ECO:0007669"/>
    <property type="project" value="UniProtKB-KW"/>
</dbReference>
<evidence type="ECO:0000313" key="3">
    <source>
        <dbReference type="Proteomes" id="UP000324585"/>
    </source>
</evidence>
<organism evidence="2 3">
    <name type="scientific">Porphyridium purpureum</name>
    <name type="common">Red alga</name>
    <name type="synonym">Porphyridium cruentum</name>
    <dbReference type="NCBI Taxonomy" id="35688"/>
    <lineage>
        <taxon>Eukaryota</taxon>
        <taxon>Rhodophyta</taxon>
        <taxon>Bangiophyceae</taxon>
        <taxon>Porphyridiales</taxon>
        <taxon>Porphyridiaceae</taxon>
        <taxon>Porphyridium</taxon>
    </lineage>
</organism>
<dbReference type="AlphaFoldDB" id="A0A5J4YV07"/>
<dbReference type="GO" id="GO:0006361">
    <property type="term" value="P:transcription initiation at RNA polymerase I promoter"/>
    <property type="evidence" value="ECO:0007669"/>
    <property type="project" value="InterPro"/>
</dbReference>
<dbReference type="Pfam" id="PF05327">
    <property type="entry name" value="RRN3"/>
    <property type="match status" value="1"/>
</dbReference>
<gene>
    <name evidence="2" type="ORF">FVE85_2765</name>
</gene>
<reference evidence="3" key="1">
    <citation type="journal article" date="2019" name="Nat. Commun.">
        <title>Expansion of phycobilisome linker gene families in mesophilic red algae.</title>
        <authorList>
            <person name="Lee J."/>
            <person name="Kim D."/>
            <person name="Bhattacharya D."/>
            <person name="Yoon H.S."/>
        </authorList>
    </citation>
    <scope>NUCLEOTIDE SEQUENCE [LARGE SCALE GENOMIC DNA]</scope>
    <source>
        <strain evidence="3">CCMP 1328</strain>
    </source>
</reference>
<name>A0A5J4YV07_PORPP</name>
<evidence type="ECO:0000256" key="1">
    <source>
        <dbReference type="SAM" id="MobiDB-lite"/>
    </source>
</evidence>
<dbReference type="InterPro" id="IPR007991">
    <property type="entry name" value="RNA_pol_I_trans_ini_fac_RRN3"/>
</dbReference>
<dbReference type="OrthoDB" id="26970at2759"/>